<dbReference type="OrthoDB" id="245890at2759"/>
<reference evidence="3 4" key="1">
    <citation type="submission" date="2021-02" db="EMBL/GenBank/DDBJ databases">
        <title>Porcisia hertigi Genome sequencing and assembly.</title>
        <authorList>
            <person name="Almutairi H."/>
            <person name="Gatherer D."/>
        </authorList>
    </citation>
    <scope>NUCLEOTIDE SEQUENCE [LARGE SCALE GENOMIC DNA]</scope>
    <source>
        <strain evidence="3 4">C119</strain>
    </source>
</reference>
<proteinExistence type="predicted"/>
<accession>A0A836I956</accession>
<name>A0A836I956_9TRYP</name>
<dbReference type="Proteomes" id="UP000674318">
    <property type="component" value="Chromosome 35"/>
</dbReference>
<dbReference type="RefSeq" id="XP_067753560.1">
    <property type="nucleotide sequence ID" value="XM_067897403.1"/>
</dbReference>
<comment type="caution">
    <text evidence="3">The sequence shown here is derived from an EMBL/GenBank/DDBJ whole genome shotgun (WGS) entry which is preliminary data.</text>
</comment>
<dbReference type="AlphaFoldDB" id="A0A836I956"/>
<keyword evidence="4" id="KW-1185">Reference proteome</keyword>
<evidence type="ECO:0000256" key="2">
    <source>
        <dbReference type="SAM" id="MobiDB-lite"/>
    </source>
</evidence>
<feature type="region of interest" description="Disordered" evidence="2">
    <location>
        <begin position="51"/>
        <end position="73"/>
    </location>
</feature>
<feature type="region of interest" description="Disordered" evidence="2">
    <location>
        <begin position="642"/>
        <end position="741"/>
    </location>
</feature>
<feature type="coiled-coil region" evidence="1">
    <location>
        <begin position="103"/>
        <end position="137"/>
    </location>
</feature>
<keyword evidence="1" id="KW-0175">Coiled coil</keyword>
<feature type="region of interest" description="Disordered" evidence="2">
    <location>
        <begin position="455"/>
        <end position="497"/>
    </location>
</feature>
<feature type="compositionally biased region" description="Basic and acidic residues" evidence="2">
    <location>
        <begin position="668"/>
        <end position="677"/>
    </location>
</feature>
<feature type="compositionally biased region" description="Polar residues" evidence="2">
    <location>
        <begin position="455"/>
        <end position="469"/>
    </location>
</feature>
<organism evidence="3 4">
    <name type="scientific">Porcisia hertigi</name>
    <dbReference type="NCBI Taxonomy" id="2761500"/>
    <lineage>
        <taxon>Eukaryota</taxon>
        <taxon>Discoba</taxon>
        <taxon>Euglenozoa</taxon>
        <taxon>Kinetoplastea</taxon>
        <taxon>Metakinetoplastina</taxon>
        <taxon>Trypanosomatida</taxon>
        <taxon>Trypanosomatidae</taxon>
        <taxon>Leishmaniinae</taxon>
        <taxon>Porcisia</taxon>
    </lineage>
</organism>
<evidence type="ECO:0000313" key="4">
    <source>
        <dbReference type="Proteomes" id="UP000674318"/>
    </source>
</evidence>
<feature type="region of interest" description="Disordered" evidence="2">
    <location>
        <begin position="574"/>
        <end position="594"/>
    </location>
</feature>
<evidence type="ECO:0000256" key="1">
    <source>
        <dbReference type="SAM" id="Coils"/>
    </source>
</evidence>
<protein>
    <submittedName>
        <fullName evidence="3">Uncharacterized protein</fullName>
    </submittedName>
</protein>
<feature type="coiled-coil region" evidence="1">
    <location>
        <begin position="171"/>
        <end position="238"/>
    </location>
</feature>
<dbReference type="KEGG" id="phet:94287480"/>
<sequence>MFDYLETRRDDEHFAVRLEEAKKEMDTLLLKTSRTVAEVRMGVPLHFYPSAVPGRVEPVTPTSPGDPLRPPQTQTDLARSVASAELSQWTRSHLPGLIASLVEAQVQQHLTNLRESVEELRVREAKIEKAAKDVAEQVRVHRLDMHTAFAAAQSEMQRAMEEHQRGVDRKIEAWAAELRRVQEDVLAQRRQGVSAGDRQERQISEALQRQQAHVQEAIEALEHEFQEWRQKTSRASLKEARGLQAQHRTLENHVAQFQGMLASVADMVTHSTADVRHLMEDAVSRSSEVRLCRRDVNRLEMLVQCSSLHTALLTGGTGPSDAKGNSTPSSVSPALFNHLTQEMARLSDSLYTTVSRIDGLDRQIQHIEMAVAQGVRVGGGQNTNHSRMRGVDDESLYCRSFVSTRRPSSSHLSNATGSHGYRASTGFTSAPSLSEYDDNADVTPTYSSAAENQFTTTSVDQVPTTQPSRVSHAPGRGNASGTSRPRVPLTLSSSAPTHSTYDLQLSHHLRSGSSNAEGSAVDSQSIPVMVSDSRLERSVVDDEMIRQSAAAGISLRRPQQRGVSLRDPLVETIESDAHQGGVAKPTASKSTLHGMPGFDAAIHSSLRASEYAAHSPAERYVAASLSASLSLATSGLDATRLAETPSPPIADSEGAAVAGEGSVKNRKGSSDHRERSIVEAANSPEDSYVSDAPAADLDDSAVKSADPFRRETWRTAQYTPAKGSDSESERENLAMARSALD</sequence>
<dbReference type="GeneID" id="94287480"/>
<evidence type="ECO:0000313" key="3">
    <source>
        <dbReference type="EMBL" id="KAG5492776.1"/>
    </source>
</evidence>
<dbReference type="EMBL" id="JAFJZO010000035">
    <property type="protein sequence ID" value="KAG5492776.1"/>
    <property type="molecule type" value="Genomic_DNA"/>
</dbReference>
<gene>
    <name evidence="3" type="ORF">JKF63_01356</name>
</gene>